<organism evidence="1 2">
    <name type="scientific">Desulfonema magnum</name>
    <dbReference type="NCBI Taxonomy" id="45655"/>
    <lineage>
        <taxon>Bacteria</taxon>
        <taxon>Pseudomonadati</taxon>
        <taxon>Thermodesulfobacteriota</taxon>
        <taxon>Desulfobacteria</taxon>
        <taxon>Desulfobacterales</taxon>
        <taxon>Desulfococcaceae</taxon>
        <taxon>Desulfonema</taxon>
    </lineage>
</organism>
<keyword evidence="2" id="KW-1185">Reference proteome</keyword>
<dbReference type="Proteomes" id="UP000663722">
    <property type="component" value="Chromosome"/>
</dbReference>
<reference evidence="1" key="1">
    <citation type="journal article" date="2021" name="Microb. Physiol.">
        <title>Proteogenomic Insights into the Physiology of Marine, Sulfate-Reducing, Filamentous Desulfonema limicola and Desulfonema magnum.</title>
        <authorList>
            <person name="Schnaars V."/>
            <person name="Wohlbrand L."/>
            <person name="Scheve S."/>
            <person name="Hinrichs C."/>
            <person name="Reinhardt R."/>
            <person name="Rabus R."/>
        </authorList>
    </citation>
    <scope>NUCLEOTIDE SEQUENCE</scope>
    <source>
        <strain evidence="1">4be13</strain>
    </source>
</reference>
<evidence type="ECO:0000313" key="2">
    <source>
        <dbReference type="Proteomes" id="UP000663722"/>
    </source>
</evidence>
<dbReference type="KEGG" id="dmm:dnm_004360"/>
<gene>
    <name evidence="1" type="ORF">dnm_004360</name>
</gene>
<evidence type="ECO:0000313" key="1">
    <source>
        <dbReference type="EMBL" id="QTA84440.1"/>
    </source>
</evidence>
<accession>A0A975BFP7</accession>
<name>A0A975BFP7_9BACT</name>
<sequence length="61" mass="7229">MFWHVLSPAKLSNVNRSPDRRLGGENVGVWYTFDLCDYGKENEDSFIFQLSRHIYKESFEV</sequence>
<proteinExistence type="predicted"/>
<protein>
    <submittedName>
        <fullName evidence="1">Uncharacterized protein</fullName>
    </submittedName>
</protein>
<dbReference type="EMBL" id="CP061800">
    <property type="protein sequence ID" value="QTA84440.1"/>
    <property type="molecule type" value="Genomic_DNA"/>
</dbReference>
<dbReference type="AlphaFoldDB" id="A0A975BFP7"/>